<dbReference type="Proteomes" id="UP000289437">
    <property type="component" value="Unassembled WGS sequence"/>
</dbReference>
<name>A0A4Q0T4A2_9BACT</name>
<dbReference type="InterPro" id="IPR028098">
    <property type="entry name" value="Glyco_trans_4-like_N"/>
</dbReference>
<dbReference type="Pfam" id="PF13439">
    <property type="entry name" value="Glyco_transf_4"/>
    <property type="match status" value="1"/>
</dbReference>
<reference evidence="7" key="2">
    <citation type="submission" date="2019-02" db="EMBL/GenBank/DDBJ databases">
        <title>Granulicella sibirica sp. nov., a psychrotolerant acidobacterium isolated from an organic soil layer in forested tundra, West Siberia.</title>
        <authorList>
            <person name="Oshkin I.Y."/>
            <person name="Kulichevskaya I.S."/>
            <person name="Rijpstra W.I.C."/>
            <person name="Sinninghe Damste J.S."/>
            <person name="Rakitin A.L."/>
            <person name="Ravin N.V."/>
            <person name="Dedysh S.N."/>
        </authorList>
    </citation>
    <scope>NUCLEOTIDE SEQUENCE [LARGE SCALE GENOMIC DNA]</scope>
    <source>
        <strain evidence="7">AF10</strain>
    </source>
</reference>
<dbReference type="AlphaFoldDB" id="A0A4Q0T4A2"/>
<evidence type="ECO:0000256" key="3">
    <source>
        <dbReference type="ARBA" id="ARBA00022679"/>
    </source>
</evidence>
<dbReference type="RefSeq" id="WP_128911084.1">
    <property type="nucleotide sequence ID" value="NZ_RDSM01000001.1"/>
</dbReference>
<dbReference type="InterPro" id="IPR001296">
    <property type="entry name" value="Glyco_trans_1"/>
</dbReference>
<accession>A0A4Q0T4A2</accession>
<comment type="caution">
    <text evidence="6">The sequence shown here is derived from an EMBL/GenBank/DDBJ whole genome shotgun (WGS) entry which is preliminary data.</text>
</comment>
<evidence type="ECO:0000256" key="2">
    <source>
        <dbReference type="ARBA" id="ARBA00022676"/>
    </source>
</evidence>
<gene>
    <name evidence="6" type="ORF">GRAN_0129</name>
</gene>
<feature type="domain" description="Glycosyl transferase family 1" evidence="4">
    <location>
        <begin position="203"/>
        <end position="360"/>
    </location>
</feature>
<dbReference type="EMBL" id="RDSM01000001">
    <property type="protein sequence ID" value="RXH56819.1"/>
    <property type="molecule type" value="Genomic_DNA"/>
</dbReference>
<dbReference type="Pfam" id="PF00534">
    <property type="entry name" value="Glycos_transf_1"/>
    <property type="match status" value="1"/>
</dbReference>
<dbReference type="GO" id="GO:0016757">
    <property type="term" value="F:glycosyltransferase activity"/>
    <property type="evidence" value="ECO:0007669"/>
    <property type="project" value="UniProtKB-KW"/>
</dbReference>
<keyword evidence="7" id="KW-1185">Reference proteome</keyword>
<evidence type="ECO:0000259" key="4">
    <source>
        <dbReference type="Pfam" id="PF00534"/>
    </source>
</evidence>
<evidence type="ECO:0000313" key="6">
    <source>
        <dbReference type="EMBL" id="RXH56819.1"/>
    </source>
</evidence>
<reference evidence="6 7" key="1">
    <citation type="submission" date="2018-11" db="EMBL/GenBank/DDBJ databases">
        <authorList>
            <person name="Mardanov A.V."/>
            <person name="Ravin N.V."/>
            <person name="Dedysh S.N."/>
        </authorList>
    </citation>
    <scope>NUCLEOTIDE SEQUENCE [LARGE SCALE GENOMIC DNA]</scope>
    <source>
        <strain evidence="6 7">AF10</strain>
    </source>
</reference>
<evidence type="ECO:0000256" key="1">
    <source>
        <dbReference type="ARBA" id="ARBA00009481"/>
    </source>
</evidence>
<keyword evidence="3 6" id="KW-0808">Transferase</keyword>
<sequence length="387" mass="43445">MRIVQTVFGVFHHFELARQLHQRGHLERIYSTWPWARLKREGLPRELVSTYPWVHTPEMLLQRYGVKNPWLLDQISYANALSFDAYTSRRLARKPAPDALIAISGSSLKTGAELQSRGARLICDRGSSHQRYQEQIVSDEYRRWGVDRPVTDIRDILREEKIYAIADAITVPSTFAARSFIESGVDPAKLHVIPYGVRLEQFIKSGEPPRDRFEVLFAGSVGLRKGIPYLLEAFAQLSRGAKRLRIAGSLHPDLESVLPRLPQQHVEFLGPVDQATLATLMSTSHVLALPSIEDGFGLVIGQALACGCPVIVSEHTGGPDMITEGVEGFIIPIRDASTLRDRMQQICDESHLQSRMRAAGLARMQHLGGWDDYGGRWESLLHTLTGR</sequence>
<keyword evidence="2" id="KW-0328">Glycosyltransferase</keyword>
<comment type="similarity">
    <text evidence="1">Belongs to the glycosyltransferase group 1 family. Glycosyltransferase 4 subfamily.</text>
</comment>
<feature type="domain" description="Glycosyltransferase subfamily 4-like N-terminal" evidence="5">
    <location>
        <begin position="14"/>
        <end position="200"/>
    </location>
</feature>
<evidence type="ECO:0000313" key="7">
    <source>
        <dbReference type="Proteomes" id="UP000289437"/>
    </source>
</evidence>
<dbReference type="SUPFAM" id="SSF53756">
    <property type="entry name" value="UDP-Glycosyltransferase/glycogen phosphorylase"/>
    <property type="match status" value="1"/>
</dbReference>
<dbReference type="PANTHER" id="PTHR12526:SF640">
    <property type="entry name" value="COLANIC ACID BIOSYNTHESIS GLYCOSYLTRANSFERASE WCAL-RELATED"/>
    <property type="match status" value="1"/>
</dbReference>
<evidence type="ECO:0000259" key="5">
    <source>
        <dbReference type="Pfam" id="PF13439"/>
    </source>
</evidence>
<dbReference type="PANTHER" id="PTHR12526">
    <property type="entry name" value="GLYCOSYLTRANSFERASE"/>
    <property type="match status" value="1"/>
</dbReference>
<protein>
    <submittedName>
        <fullName evidence="6">Glycosyltransferase</fullName>
    </submittedName>
</protein>
<dbReference type="CDD" id="cd03801">
    <property type="entry name" value="GT4_PimA-like"/>
    <property type="match status" value="1"/>
</dbReference>
<proteinExistence type="inferred from homology"/>
<organism evidence="6 7">
    <name type="scientific">Granulicella sibirica</name>
    <dbReference type="NCBI Taxonomy" id="2479048"/>
    <lineage>
        <taxon>Bacteria</taxon>
        <taxon>Pseudomonadati</taxon>
        <taxon>Acidobacteriota</taxon>
        <taxon>Terriglobia</taxon>
        <taxon>Terriglobales</taxon>
        <taxon>Acidobacteriaceae</taxon>
        <taxon>Granulicella</taxon>
    </lineage>
</organism>
<dbReference type="Gene3D" id="3.40.50.2000">
    <property type="entry name" value="Glycogen Phosphorylase B"/>
    <property type="match status" value="2"/>
</dbReference>
<dbReference type="OrthoDB" id="9806653at2"/>